<comment type="caution">
    <text evidence="1">The sequence shown here is derived from an EMBL/GenBank/DDBJ whole genome shotgun (WGS) entry which is preliminary data.</text>
</comment>
<proteinExistence type="predicted"/>
<dbReference type="Proteomes" id="UP001620626">
    <property type="component" value="Unassembled WGS sequence"/>
</dbReference>
<organism evidence="1 2">
    <name type="scientific">Heterodera trifolii</name>
    <dbReference type="NCBI Taxonomy" id="157864"/>
    <lineage>
        <taxon>Eukaryota</taxon>
        <taxon>Metazoa</taxon>
        <taxon>Ecdysozoa</taxon>
        <taxon>Nematoda</taxon>
        <taxon>Chromadorea</taxon>
        <taxon>Rhabditida</taxon>
        <taxon>Tylenchina</taxon>
        <taxon>Tylenchomorpha</taxon>
        <taxon>Tylenchoidea</taxon>
        <taxon>Heteroderidae</taxon>
        <taxon>Heteroderinae</taxon>
        <taxon>Heterodera</taxon>
    </lineage>
</organism>
<accession>A0ABD2M7F8</accession>
<dbReference type="AlphaFoldDB" id="A0ABD2M7F8"/>
<dbReference type="EMBL" id="JBICBT010000141">
    <property type="protein sequence ID" value="KAL3122334.1"/>
    <property type="molecule type" value="Genomic_DNA"/>
</dbReference>
<reference evidence="1 2" key="1">
    <citation type="submission" date="2024-10" db="EMBL/GenBank/DDBJ databases">
        <authorList>
            <person name="Kim D."/>
        </authorList>
    </citation>
    <scope>NUCLEOTIDE SEQUENCE [LARGE SCALE GENOMIC DNA]</scope>
    <source>
        <strain evidence="1">BH-2024</strain>
    </source>
</reference>
<evidence type="ECO:0000313" key="1">
    <source>
        <dbReference type="EMBL" id="KAL3122334.1"/>
    </source>
</evidence>
<protein>
    <submittedName>
        <fullName evidence="1">Uncharacterized protein</fullName>
    </submittedName>
</protein>
<sequence length="162" mass="17881">MLLASAFAAELLKKSKQEFIAKIDEIESRILFSLVRDSKVEAINQLNAEIGGKFRQNFPVMLSFYHGSSECAGAATATNGCTGGDEKRMMERMVLMKVEQMDDSTAELPGTQGGVGGRHWPVDFDVAFSLEKMCPALRLINDQCESSEERAHSRQSSGTTRR</sequence>
<evidence type="ECO:0000313" key="2">
    <source>
        <dbReference type="Proteomes" id="UP001620626"/>
    </source>
</evidence>
<keyword evidence="2" id="KW-1185">Reference proteome</keyword>
<name>A0ABD2M7F8_9BILA</name>
<gene>
    <name evidence="1" type="ORF">niasHT_000553</name>
</gene>